<dbReference type="OrthoDB" id="9799608at2"/>
<dbReference type="InterPro" id="IPR008000">
    <property type="entry name" value="Rham/fucose_mutarotase"/>
</dbReference>
<name>A0A1Q2CKK6_9ACTN</name>
<organism evidence="1 2">
    <name type="scientific">Tessaracoccus aquimaris</name>
    <dbReference type="NCBI Taxonomy" id="1332264"/>
    <lineage>
        <taxon>Bacteria</taxon>
        <taxon>Bacillati</taxon>
        <taxon>Actinomycetota</taxon>
        <taxon>Actinomycetes</taxon>
        <taxon>Propionibacteriales</taxon>
        <taxon>Propionibacteriaceae</taxon>
        <taxon>Tessaracoccus</taxon>
    </lineage>
</organism>
<dbReference type="GO" id="GO:0016857">
    <property type="term" value="F:racemase and epimerase activity, acting on carbohydrates and derivatives"/>
    <property type="evidence" value="ECO:0007669"/>
    <property type="project" value="InterPro"/>
</dbReference>
<dbReference type="SUPFAM" id="SSF54909">
    <property type="entry name" value="Dimeric alpha+beta barrel"/>
    <property type="match status" value="1"/>
</dbReference>
<protein>
    <submittedName>
        <fullName evidence="1">L-rhamnose mutarotase</fullName>
    </submittedName>
</protein>
<dbReference type="PANTHER" id="PTHR34389">
    <property type="entry name" value="L-RHAMNOSE MUTAROTASE"/>
    <property type="match status" value="1"/>
</dbReference>
<dbReference type="PANTHER" id="PTHR34389:SF2">
    <property type="entry name" value="L-RHAMNOSE MUTAROTASE"/>
    <property type="match status" value="1"/>
</dbReference>
<dbReference type="AlphaFoldDB" id="A0A1Q2CKK6"/>
<accession>A0A1Q2CKK6</accession>
<evidence type="ECO:0000313" key="1">
    <source>
        <dbReference type="EMBL" id="AQP46633.1"/>
    </source>
</evidence>
<dbReference type="Gene3D" id="3.30.70.100">
    <property type="match status" value="1"/>
</dbReference>
<dbReference type="InterPro" id="IPR011008">
    <property type="entry name" value="Dimeric_a/b-barrel"/>
</dbReference>
<gene>
    <name evidence="1" type="ORF">BW730_02865</name>
</gene>
<keyword evidence="2" id="KW-1185">Reference proteome</keyword>
<dbReference type="STRING" id="1332264.BW730_02865"/>
<evidence type="ECO:0000313" key="2">
    <source>
        <dbReference type="Proteomes" id="UP000188145"/>
    </source>
</evidence>
<sequence>MNRYCFIGRVAPENLDAYRTAHAAVWPELLRALKDAGWNNYSLHLADDGLLIGYVESDDLDAAQARVAATEVNRRWQAEMAALFGIEGAPDESWTFMPEVFHLETQLAAAGEGLTS</sequence>
<dbReference type="GO" id="GO:0019301">
    <property type="term" value="P:rhamnose catabolic process"/>
    <property type="evidence" value="ECO:0007669"/>
    <property type="project" value="TreeGrafter"/>
</dbReference>
<dbReference type="KEGG" id="tes:BW730_02865"/>
<proteinExistence type="predicted"/>
<dbReference type="Proteomes" id="UP000188145">
    <property type="component" value="Chromosome"/>
</dbReference>
<dbReference type="EMBL" id="CP019606">
    <property type="protein sequence ID" value="AQP46633.1"/>
    <property type="molecule type" value="Genomic_DNA"/>
</dbReference>
<reference evidence="2" key="1">
    <citation type="submission" date="2017-02" db="EMBL/GenBank/DDBJ databases">
        <title>Tessaracoccus aquaemaris sp. nov., isolated from the intestine of a Korean rockfish, Sebastes schlegelii, in a marine aquaculture pond.</title>
        <authorList>
            <person name="Tak E.J."/>
            <person name="Bae J.-W."/>
        </authorList>
    </citation>
    <scope>NUCLEOTIDE SEQUENCE [LARGE SCALE GENOMIC DNA]</scope>
    <source>
        <strain evidence="2">NSG39</strain>
    </source>
</reference>
<dbReference type="Pfam" id="PF05336">
    <property type="entry name" value="rhaM"/>
    <property type="match status" value="1"/>
</dbReference>